<evidence type="ECO:0000256" key="1">
    <source>
        <dbReference type="SAM" id="MobiDB-lite"/>
    </source>
</evidence>
<feature type="region of interest" description="Disordered" evidence="1">
    <location>
        <begin position="28"/>
        <end position="52"/>
    </location>
</feature>
<accession>A0A9E7JB73</accession>
<reference evidence="2" key="1">
    <citation type="submission" date="2022-05" db="EMBL/GenBank/DDBJ databases">
        <title>The Musa troglodytarum L. genome provides insights into the mechanism of non-climacteric behaviour and enrichment of carotenoids.</title>
        <authorList>
            <person name="Wang J."/>
        </authorList>
    </citation>
    <scope>NUCLEOTIDE SEQUENCE</scope>
    <source>
        <tissue evidence="2">Leaf</tissue>
    </source>
</reference>
<organism evidence="2 3">
    <name type="scientific">Musa troglodytarum</name>
    <name type="common">fe'i banana</name>
    <dbReference type="NCBI Taxonomy" id="320322"/>
    <lineage>
        <taxon>Eukaryota</taxon>
        <taxon>Viridiplantae</taxon>
        <taxon>Streptophyta</taxon>
        <taxon>Embryophyta</taxon>
        <taxon>Tracheophyta</taxon>
        <taxon>Spermatophyta</taxon>
        <taxon>Magnoliopsida</taxon>
        <taxon>Liliopsida</taxon>
        <taxon>Zingiberales</taxon>
        <taxon>Musaceae</taxon>
        <taxon>Musa</taxon>
    </lineage>
</organism>
<proteinExistence type="predicted"/>
<evidence type="ECO:0000313" key="2">
    <source>
        <dbReference type="EMBL" id="URD74042.1"/>
    </source>
</evidence>
<name>A0A9E7JB73_9LILI</name>
<gene>
    <name evidence="2" type="ORF">MUK42_37271</name>
</gene>
<keyword evidence="3" id="KW-1185">Reference proteome</keyword>
<dbReference type="Proteomes" id="UP001055439">
    <property type="component" value="Chromosome 1"/>
</dbReference>
<dbReference type="AlphaFoldDB" id="A0A9E7JB73"/>
<sequence>MTRYRYLVIGARGFFGDGDGCLNQQRFRGLQGRRRSPREGHRSLPQLRSSWN</sequence>
<dbReference type="EMBL" id="CP097502">
    <property type="protein sequence ID" value="URD74043.1"/>
    <property type="molecule type" value="Genomic_DNA"/>
</dbReference>
<evidence type="ECO:0000313" key="3">
    <source>
        <dbReference type="Proteomes" id="UP001055439"/>
    </source>
</evidence>
<protein>
    <submittedName>
        <fullName evidence="2">Uncharacterized protein</fullName>
    </submittedName>
</protein>
<dbReference type="EMBL" id="CP097502">
    <property type="protein sequence ID" value="URD74042.1"/>
    <property type="molecule type" value="Genomic_DNA"/>
</dbReference>